<evidence type="ECO:0000313" key="3">
    <source>
        <dbReference type="EMBL" id="KAG5266226.1"/>
    </source>
</evidence>
<dbReference type="Gene3D" id="3.30.420.10">
    <property type="entry name" value="Ribonuclease H-like superfamily/Ribonuclease H"/>
    <property type="match status" value="1"/>
</dbReference>
<feature type="region of interest" description="Disordered" evidence="1">
    <location>
        <begin position="247"/>
        <end position="298"/>
    </location>
</feature>
<dbReference type="InterPro" id="IPR004875">
    <property type="entry name" value="DDE_SF_endonuclease_dom"/>
</dbReference>
<evidence type="ECO:0000256" key="1">
    <source>
        <dbReference type="SAM" id="MobiDB-lite"/>
    </source>
</evidence>
<feature type="compositionally biased region" description="Acidic residues" evidence="1">
    <location>
        <begin position="256"/>
        <end position="265"/>
    </location>
</feature>
<keyword evidence="4" id="KW-1185">Reference proteome</keyword>
<comment type="caution">
    <text evidence="3">The sequence shown here is derived from an EMBL/GenBank/DDBJ whole genome shotgun (WGS) entry which is preliminary data.</text>
</comment>
<reference evidence="3" key="1">
    <citation type="submission" date="2020-10" db="EMBL/GenBank/DDBJ databases">
        <title>Chromosome-scale genome assembly of the Allis shad, Alosa alosa.</title>
        <authorList>
            <person name="Margot Z."/>
            <person name="Christophe K."/>
            <person name="Cabau C."/>
            <person name="Louis A."/>
            <person name="Berthelot C."/>
            <person name="Parey E."/>
            <person name="Roest Crollius H."/>
            <person name="Montfort J."/>
            <person name="Robinson-Rechavi M."/>
            <person name="Bucao C."/>
            <person name="Bouchez O."/>
            <person name="Gislard M."/>
            <person name="Lluch J."/>
            <person name="Milhes M."/>
            <person name="Lampietro C."/>
            <person name="Lopez Roques C."/>
            <person name="Donnadieu C."/>
            <person name="Braasch I."/>
            <person name="Desvignes T."/>
            <person name="Postlethwait J."/>
            <person name="Bobe J."/>
            <person name="Guiguen Y."/>
        </authorList>
    </citation>
    <scope>NUCLEOTIDE SEQUENCE</scope>
    <source>
        <strain evidence="3">M-15738</strain>
        <tissue evidence="3">Blood</tissue>
    </source>
</reference>
<dbReference type="InterPro" id="IPR036397">
    <property type="entry name" value="RNaseH_sf"/>
</dbReference>
<dbReference type="EMBL" id="JADWDJ010000018">
    <property type="protein sequence ID" value="KAG5266226.1"/>
    <property type="molecule type" value="Genomic_DNA"/>
</dbReference>
<dbReference type="Proteomes" id="UP000823561">
    <property type="component" value="Chromosome 18"/>
</dbReference>
<dbReference type="PANTHER" id="PTHR19303:SF74">
    <property type="entry name" value="POGO TRANSPOSABLE ELEMENT WITH KRAB DOMAIN"/>
    <property type="match status" value="1"/>
</dbReference>
<dbReference type="InterPro" id="IPR050863">
    <property type="entry name" value="CenT-Element_Derived"/>
</dbReference>
<proteinExistence type="predicted"/>
<evidence type="ECO:0000259" key="2">
    <source>
        <dbReference type="Pfam" id="PF03184"/>
    </source>
</evidence>
<name>A0AAV6FXV0_9TELE</name>
<sequence>MAMGAASRRPNYIETERIHGATVARVDELFHICQALYDRFGFRGTPELIYNCDETGFGDKGSSRKRVLCGKGQKTVYAQQVTTREHVTVHCCVNAAGEAIPPFVIFAKCLPSTAYGLEGPTNALYGVSGTGYMDSELFLKWLEHFVKYARQERPLLLFMDQHDTHVGTRVVDFCRANQIEVACLPSHATHVLQPLDVSVYGPLKAAFSDLARHLGLVRGNLIIGKKNFTPVLKVAFEPEESKLVKGLTTRPRDEYIDQEDKDDDSSTSHPSTGEDTPTASNSHINTAAANAVPDPVPLSTTVVSTSVVAASPTPW</sequence>
<protein>
    <recommendedName>
        <fullName evidence="2">DDE-1 domain-containing protein</fullName>
    </recommendedName>
</protein>
<dbReference type="AlphaFoldDB" id="A0AAV6FXV0"/>
<evidence type="ECO:0000313" key="4">
    <source>
        <dbReference type="Proteomes" id="UP000823561"/>
    </source>
</evidence>
<dbReference type="GO" id="GO:0005634">
    <property type="term" value="C:nucleus"/>
    <property type="evidence" value="ECO:0007669"/>
    <property type="project" value="TreeGrafter"/>
</dbReference>
<gene>
    <name evidence="3" type="ORF">AALO_G00228580</name>
</gene>
<dbReference type="Pfam" id="PF03184">
    <property type="entry name" value="DDE_1"/>
    <property type="match status" value="1"/>
</dbReference>
<dbReference type="PANTHER" id="PTHR19303">
    <property type="entry name" value="TRANSPOSON"/>
    <property type="match status" value="1"/>
</dbReference>
<dbReference type="GO" id="GO:0003677">
    <property type="term" value="F:DNA binding"/>
    <property type="evidence" value="ECO:0007669"/>
    <property type="project" value="TreeGrafter"/>
</dbReference>
<accession>A0AAV6FXV0</accession>
<organism evidence="3 4">
    <name type="scientific">Alosa alosa</name>
    <name type="common">allis shad</name>
    <dbReference type="NCBI Taxonomy" id="278164"/>
    <lineage>
        <taxon>Eukaryota</taxon>
        <taxon>Metazoa</taxon>
        <taxon>Chordata</taxon>
        <taxon>Craniata</taxon>
        <taxon>Vertebrata</taxon>
        <taxon>Euteleostomi</taxon>
        <taxon>Actinopterygii</taxon>
        <taxon>Neopterygii</taxon>
        <taxon>Teleostei</taxon>
        <taxon>Clupei</taxon>
        <taxon>Clupeiformes</taxon>
        <taxon>Clupeoidei</taxon>
        <taxon>Clupeidae</taxon>
        <taxon>Alosa</taxon>
    </lineage>
</organism>
<feature type="domain" description="DDE-1" evidence="2">
    <location>
        <begin position="86"/>
        <end position="209"/>
    </location>
</feature>
<feature type="compositionally biased region" description="Polar residues" evidence="1">
    <location>
        <begin position="267"/>
        <end position="288"/>
    </location>
</feature>